<gene>
    <name evidence="1" type="ORF">EVA_19598</name>
</gene>
<dbReference type="AlphaFoldDB" id="J9BXK2"/>
<feature type="non-terminal residue" evidence="1">
    <location>
        <position position="1"/>
    </location>
</feature>
<evidence type="ECO:0000313" key="1">
    <source>
        <dbReference type="EMBL" id="EJW92295.1"/>
    </source>
</evidence>
<accession>J9BXK2</accession>
<protein>
    <submittedName>
        <fullName evidence="1">Uncharacterized protein</fullName>
    </submittedName>
</protein>
<name>J9BXK2_9ZZZZ</name>
<organism evidence="1">
    <name type="scientific">gut metagenome</name>
    <dbReference type="NCBI Taxonomy" id="749906"/>
    <lineage>
        <taxon>unclassified sequences</taxon>
        <taxon>metagenomes</taxon>
        <taxon>organismal metagenomes</taxon>
    </lineage>
</organism>
<dbReference type="EMBL" id="AMCI01007628">
    <property type="protein sequence ID" value="EJW92295.1"/>
    <property type="molecule type" value="Genomic_DNA"/>
</dbReference>
<sequence length="56" mass="6685">TYFVRPDLLPDEYRRMIECDKLPYKMKKAQRRFYEELRTEINAAKTAGREGDEGNA</sequence>
<comment type="caution">
    <text evidence="1">The sequence shown here is derived from an EMBL/GenBank/DDBJ whole genome shotgun (WGS) entry which is preliminary data.</text>
</comment>
<proteinExistence type="predicted"/>
<reference evidence="1" key="1">
    <citation type="journal article" date="2012" name="PLoS ONE">
        <title>Gene sets for utilization of primary and secondary nutrition supplies in the distal gut of endangered iberian lynx.</title>
        <authorList>
            <person name="Alcaide M."/>
            <person name="Messina E."/>
            <person name="Richter M."/>
            <person name="Bargiela R."/>
            <person name="Peplies J."/>
            <person name="Huws S.A."/>
            <person name="Newbold C.J."/>
            <person name="Golyshin P.N."/>
            <person name="Simon M.A."/>
            <person name="Lopez G."/>
            <person name="Yakimov M.M."/>
            <person name="Ferrer M."/>
        </authorList>
    </citation>
    <scope>NUCLEOTIDE SEQUENCE</scope>
</reference>